<name>A0ABS0ZD03_9GAMM</name>
<sequence length="414" mass="46436">MQRLSQLVWLIASLTFTMSLGVYGGYSVPIGALFLFSLAGLFFLDNGLSKTRQDRYLIYTWCGFTLLMAWFVFLDGWHSRELDRPSRFLLAVPILLVLMRLPLPKSPFLFYGVISGACASLMVALYDRFWLGLPRAQGGENAIMFGDTAMMLGFMSCAGLTYFYAKQQRVLCVLSLLGVLSGVSASFLSGSRGGWIAAPLIAFFIIWQSRELFSRKVLISGVSAALFALALSIAIPQTGIQQRIHAAFIDLEKYHQGNSNTSVGLRLDMWKSAFYLAAESPVFGEGQYGSRTIREELAEKNIIHPNAAKFDHLHNEYLTSLGFQGIVGLVVLLLVYLVPLRLFMKKVRLYSDNWEVKPYALAGALIPMCYMDFALTQAMFSHNVGVMMYAFPILFFWAALRWQERYFTASNGNV</sequence>
<evidence type="ECO:0000256" key="2">
    <source>
        <dbReference type="ARBA" id="ARBA00022692"/>
    </source>
</evidence>
<keyword evidence="7" id="KW-0436">Ligase</keyword>
<feature type="transmembrane region" description="Helical" evidence="5">
    <location>
        <begin position="317"/>
        <end position="338"/>
    </location>
</feature>
<evidence type="ECO:0000256" key="5">
    <source>
        <dbReference type="SAM" id="Phobius"/>
    </source>
</evidence>
<feature type="transmembrane region" description="Helical" evidence="5">
    <location>
        <begin position="217"/>
        <end position="235"/>
    </location>
</feature>
<keyword evidence="3 5" id="KW-1133">Transmembrane helix</keyword>
<organism evidence="7 8">
    <name type="scientific">Marinomonas ostreistagni</name>
    <dbReference type="NCBI Taxonomy" id="359209"/>
    <lineage>
        <taxon>Bacteria</taxon>
        <taxon>Pseudomonadati</taxon>
        <taxon>Pseudomonadota</taxon>
        <taxon>Gammaproteobacteria</taxon>
        <taxon>Oceanospirillales</taxon>
        <taxon>Oceanospirillaceae</taxon>
        <taxon>Marinomonas</taxon>
    </lineage>
</organism>
<dbReference type="GO" id="GO:0016874">
    <property type="term" value="F:ligase activity"/>
    <property type="evidence" value="ECO:0007669"/>
    <property type="project" value="UniProtKB-KW"/>
</dbReference>
<feature type="transmembrane region" description="Helical" evidence="5">
    <location>
        <begin position="194"/>
        <end position="210"/>
    </location>
</feature>
<dbReference type="RefSeq" id="WP_199463138.1">
    <property type="nucleotide sequence ID" value="NZ_JAEMUH010000011.1"/>
</dbReference>
<comment type="subcellular location">
    <subcellularLocation>
        <location evidence="1">Membrane</location>
        <topology evidence="1">Multi-pass membrane protein</topology>
    </subcellularLocation>
</comment>
<comment type="caution">
    <text evidence="7">The sequence shown here is derived from an EMBL/GenBank/DDBJ whole genome shotgun (WGS) entry which is preliminary data.</text>
</comment>
<evidence type="ECO:0000313" key="7">
    <source>
        <dbReference type="EMBL" id="MBJ7551531.1"/>
    </source>
</evidence>
<feature type="transmembrane region" description="Helical" evidence="5">
    <location>
        <begin position="108"/>
        <end position="126"/>
    </location>
</feature>
<evidence type="ECO:0000256" key="3">
    <source>
        <dbReference type="ARBA" id="ARBA00022989"/>
    </source>
</evidence>
<dbReference type="EMBL" id="JAEMUH010000011">
    <property type="protein sequence ID" value="MBJ7551531.1"/>
    <property type="molecule type" value="Genomic_DNA"/>
</dbReference>
<proteinExistence type="predicted"/>
<dbReference type="Proteomes" id="UP000598488">
    <property type="component" value="Unassembled WGS sequence"/>
</dbReference>
<keyword evidence="4 5" id="KW-0472">Membrane</keyword>
<evidence type="ECO:0000259" key="6">
    <source>
        <dbReference type="Pfam" id="PF04932"/>
    </source>
</evidence>
<keyword evidence="8" id="KW-1185">Reference proteome</keyword>
<accession>A0ABS0ZD03</accession>
<keyword evidence="2 5" id="KW-0812">Transmembrane</keyword>
<feature type="transmembrane region" description="Helical" evidence="5">
    <location>
        <begin position="386"/>
        <end position="402"/>
    </location>
</feature>
<dbReference type="InterPro" id="IPR007016">
    <property type="entry name" value="O-antigen_ligase-rel_domated"/>
</dbReference>
<dbReference type="InterPro" id="IPR051533">
    <property type="entry name" value="WaaL-like"/>
</dbReference>
<feature type="transmembrane region" description="Helical" evidence="5">
    <location>
        <begin position="27"/>
        <end position="44"/>
    </location>
</feature>
<dbReference type="PANTHER" id="PTHR37422">
    <property type="entry name" value="TEICHURONIC ACID BIOSYNTHESIS PROTEIN TUAE"/>
    <property type="match status" value="1"/>
</dbReference>
<protein>
    <submittedName>
        <fullName evidence="7">O-antigen ligase family protein</fullName>
    </submittedName>
</protein>
<dbReference type="Pfam" id="PF04932">
    <property type="entry name" value="Wzy_C"/>
    <property type="match status" value="1"/>
</dbReference>
<evidence type="ECO:0000256" key="4">
    <source>
        <dbReference type="ARBA" id="ARBA00023136"/>
    </source>
</evidence>
<reference evidence="7 8" key="1">
    <citation type="submission" date="2020-12" db="EMBL/GenBank/DDBJ databases">
        <title>Comparative genome analysis of fungal antagonists Marinomonas ostreistagni 398 and M. spartinae 468.</title>
        <authorList>
            <person name="Fields J.L."/>
            <person name="Mavrodi O.V."/>
            <person name="Biber P.D."/>
            <person name="Indest K.J."/>
            <person name="Mavrodi D.V."/>
        </authorList>
    </citation>
    <scope>NUCLEOTIDE SEQUENCE [LARGE SCALE GENOMIC DNA]</scope>
    <source>
        <strain evidence="7 8">USM7</strain>
    </source>
</reference>
<feature type="transmembrane region" description="Helical" evidence="5">
    <location>
        <begin position="142"/>
        <end position="163"/>
    </location>
</feature>
<gene>
    <name evidence="7" type="ORF">JHD44_12625</name>
</gene>
<feature type="transmembrane region" description="Helical" evidence="5">
    <location>
        <begin position="56"/>
        <end position="73"/>
    </location>
</feature>
<dbReference type="PANTHER" id="PTHR37422:SF17">
    <property type="entry name" value="O-ANTIGEN LIGASE"/>
    <property type="match status" value="1"/>
</dbReference>
<evidence type="ECO:0000256" key="1">
    <source>
        <dbReference type="ARBA" id="ARBA00004141"/>
    </source>
</evidence>
<feature type="transmembrane region" description="Helical" evidence="5">
    <location>
        <begin position="85"/>
        <end position="101"/>
    </location>
</feature>
<evidence type="ECO:0000313" key="8">
    <source>
        <dbReference type="Proteomes" id="UP000598488"/>
    </source>
</evidence>
<feature type="domain" description="O-antigen ligase-related" evidence="6">
    <location>
        <begin position="180"/>
        <end position="333"/>
    </location>
</feature>
<feature type="transmembrane region" description="Helical" evidence="5">
    <location>
        <begin position="170"/>
        <end position="188"/>
    </location>
</feature>